<name>A9IKB0_BORPD</name>
<gene>
    <name evidence="1" type="ordered locus">Bpet2045</name>
</gene>
<accession>A9IKB0</accession>
<protein>
    <recommendedName>
        <fullName evidence="3">Cyclic nucleotide-binding domain-containing protein</fullName>
    </recommendedName>
</protein>
<evidence type="ECO:0000313" key="2">
    <source>
        <dbReference type="Proteomes" id="UP000001225"/>
    </source>
</evidence>
<evidence type="ECO:0000313" key="1">
    <source>
        <dbReference type="EMBL" id="CAP42385.1"/>
    </source>
</evidence>
<reference evidence="1 2" key="1">
    <citation type="journal article" date="2008" name="BMC Genomics">
        <title>The missing link: Bordetella petrii is endowed with both the metabolic versatility of environmental bacteria and virulence traits of pathogenic Bordetellae.</title>
        <authorList>
            <person name="Gross R."/>
            <person name="Guzman C.A."/>
            <person name="Sebaihia M."/>
            <person name="Martins Dos Santos V.A."/>
            <person name="Pieper D.H."/>
            <person name="Koebnik R."/>
            <person name="Lechner M."/>
            <person name="Bartels D."/>
            <person name="Buhrmester J."/>
            <person name="Choudhuri J.V."/>
            <person name="Ebensen T."/>
            <person name="Gaigalat L."/>
            <person name="Herrmann S."/>
            <person name="Khachane A.N."/>
            <person name="Larisch C."/>
            <person name="Link S."/>
            <person name="Linke B."/>
            <person name="Meyer F."/>
            <person name="Mormann S."/>
            <person name="Nakunst D."/>
            <person name="Rueckert C."/>
            <person name="Schneiker-Bekel S."/>
            <person name="Schulze K."/>
            <person name="Vorhoelter F.J."/>
            <person name="Yevsa T."/>
            <person name="Engle J.T."/>
            <person name="Goldman W.E."/>
            <person name="Puehler A."/>
            <person name="Goebel U.B."/>
            <person name="Goesmann A."/>
            <person name="Bloecker H."/>
            <person name="Kaiser O."/>
            <person name="Martinez-Arias R."/>
        </authorList>
    </citation>
    <scope>NUCLEOTIDE SEQUENCE [LARGE SCALE GENOMIC DNA]</scope>
    <source>
        <strain evidence="2">ATCC BAA-461 / DSM 12804 / CCUG 43448 / CIP 107267 / Se-1111R</strain>
    </source>
</reference>
<sequence>MTAESLLPTRLLVLQRGETRTFLATSGMVLVCIEGRVRRSEPIRGYEEPWPYIVDVAMGQGESYVCEQAVPVQVCAESPARLLCLRPAGRWRVLARRLLRAGAKYAMISNIRRGVEQSGSSSGS</sequence>
<organism evidence="1 2">
    <name type="scientific">Bordetella petrii (strain ATCC BAA-461 / DSM 12804 / CCUG 43448 / CIP 107267 / Se-1111R)</name>
    <dbReference type="NCBI Taxonomy" id="340100"/>
    <lineage>
        <taxon>Bacteria</taxon>
        <taxon>Pseudomonadati</taxon>
        <taxon>Pseudomonadota</taxon>
        <taxon>Betaproteobacteria</taxon>
        <taxon>Burkholderiales</taxon>
        <taxon>Alcaligenaceae</taxon>
        <taxon>Bordetella</taxon>
    </lineage>
</organism>
<dbReference type="EMBL" id="AM902716">
    <property type="protein sequence ID" value="CAP42385.1"/>
    <property type="molecule type" value="Genomic_DNA"/>
</dbReference>
<dbReference type="Proteomes" id="UP000001225">
    <property type="component" value="Chromosome"/>
</dbReference>
<dbReference type="KEGG" id="bpt:Bpet2045"/>
<proteinExistence type="predicted"/>
<keyword evidence="2" id="KW-1185">Reference proteome</keyword>
<dbReference type="STRING" id="94624.Bpet2045"/>
<evidence type="ECO:0008006" key="3">
    <source>
        <dbReference type="Google" id="ProtNLM"/>
    </source>
</evidence>
<dbReference type="AlphaFoldDB" id="A9IKB0"/>